<organism evidence="1 2">
    <name type="scientific">Polyplax serrata</name>
    <name type="common">Common mouse louse</name>
    <dbReference type="NCBI Taxonomy" id="468196"/>
    <lineage>
        <taxon>Eukaryota</taxon>
        <taxon>Metazoa</taxon>
        <taxon>Ecdysozoa</taxon>
        <taxon>Arthropoda</taxon>
        <taxon>Hexapoda</taxon>
        <taxon>Insecta</taxon>
        <taxon>Pterygota</taxon>
        <taxon>Neoptera</taxon>
        <taxon>Paraneoptera</taxon>
        <taxon>Psocodea</taxon>
        <taxon>Troctomorpha</taxon>
        <taxon>Phthiraptera</taxon>
        <taxon>Anoplura</taxon>
        <taxon>Polyplacidae</taxon>
        <taxon>Polyplax</taxon>
    </lineage>
</organism>
<sequence>MIVSCYRFLAQSDLESKYSKNICAGLSTYIRSNTFHPSFSEVECRLAGNILFTGKFIQISSGKGRFFWSEEMVWLIKGHDSSKSIEAGKAEQLGHDKEKIS</sequence>
<dbReference type="EMBL" id="JAWJWE010000036">
    <property type="protein sequence ID" value="KAK6628397.1"/>
    <property type="molecule type" value="Genomic_DNA"/>
</dbReference>
<protein>
    <submittedName>
        <fullName evidence="1">Uncharacterized protein</fullName>
    </submittedName>
</protein>
<evidence type="ECO:0000313" key="2">
    <source>
        <dbReference type="Proteomes" id="UP001372834"/>
    </source>
</evidence>
<proteinExistence type="predicted"/>
<dbReference type="Proteomes" id="UP001372834">
    <property type="component" value="Unassembled WGS sequence"/>
</dbReference>
<reference evidence="1 2" key="1">
    <citation type="submission" date="2023-10" db="EMBL/GenBank/DDBJ databases">
        <title>Genomes of two closely related lineages of the louse Polyplax serrata with different host specificities.</title>
        <authorList>
            <person name="Martinu J."/>
            <person name="Tarabai H."/>
            <person name="Stefka J."/>
            <person name="Hypsa V."/>
        </authorList>
    </citation>
    <scope>NUCLEOTIDE SEQUENCE [LARGE SCALE GENOMIC DNA]</scope>
    <source>
        <strain evidence="1">HR10_N</strain>
    </source>
</reference>
<name>A0AAN8PDI4_POLSC</name>
<dbReference type="AlphaFoldDB" id="A0AAN8PDI4"/>
<gene>
    <name evidence="1" type="ORF">RUM43_002209</name>
</gene>
<comment type="caution">
    <text evidence="1">The sequence shown here is derived from an EMBL/GenBank/DDBJ whole genome shotgun (WGS) entry which is preliminary data.</text>
</comment>
<evidence type="ECO:0000313" key="1">
    <source>
        <dbReference type="EMBL" id="KAK6628397.1"/>
    </source>
</evidence>
<accession>A0AAN8PDI4</accession>